<accession>A0AB33J3D8</accession>
<dbReference type="Pfam" id="PF18860">
    <property type="entry name" value="AbiJ_NTD3"/>
    <property type="match status" value="1"/>
</dbReference>
<protein>
    <recommendedName>
        <fullName evidence="4">Abortive infection protein-like C-terminal domain-containing protein</fullName>
    </recommendedName>
</protein>
<evidence type="ECO:0000259" key="2">
    <source>
        <dbReference type="Pfam" id="PF18860"/>
    </source>
</evidence>
<organism evidence="3">
    <name type="scientific">Prevotella sp. GTC17259</name>
    <dbReference type="NCBI Taxonomy" id="3236795"/>
    <lineage>
        <taxon>Bacteria</taxon>
        <taxon>Pseudomonadati</taxon>
        <taxon>Bacteroidota</taxon>
        <taxon>Bacteroidia</taxon>
        <taxon>Bacteroidales</taxon>
        <taxon>Prevotellaceae</taxon>
        <taxon>Prevotella</taxon>
    </lineage>
</organism>
<name>A0AB33J3D8_9BACT</name>
<gene>
    <name evidence="3" type="ORF">GTC17259_12640</name>
</gene>
<evidence type="ECO:0008006" key="4">
    <source>
        <dbReference type="Google" id="ProtNLM"/>
    </source>
</evidence>
<dbReference type="Pfam" id="PF14355">
    <property type="entry name" value="Abi_C"/>
    <property type="match status" value="1"/>
</dbReference>
<evidence type="ECO:0000313" key="3">
    <source>
        <dbReference type="EMBL" id="BFO76214.1"/>
    </source>
</evidence>
<sequence length="426" mass="48881">MLGMMNKITSITRKKIFNLLSNGYVESAILGEDVRITFNFYGTLSCVEFLTRLYNLKDMPSKDSRLNNAEEDIYRHTVLNPNDYPEDWLFTDDRFPLYNGTDEQLLDFLCEIFNPEVRDEQSYWKTFFEKIQELIKVDGYEFYIEHIISNCIVYGWRLKDDKFRIIQPSELNLLIALFNRGGYVLDLSTPAFDELTLKEIGLKLTDFYGKSKGKSLMAYIKEGKENAVIKLLVALFDYYSSNSYYEEERKGDNYQKCLSIVNRIRSGIAYISNSAQELEQRFSSEYMTSQISIMMHMTSENPTEAIGKAKELIESCCKTILEERNEPIPKNEKIGALTRITMSLLKVTPNDIDDAIPAAKAMKQILGNLSAIADGMATLRNSYGSGHGRVASYKGLEERHAKLAVGSSIILVEFLWCTHERTKKDN</sequence>
<feature type="domain" description="AbiJ-NTD3" evidence="2">
    <location>
        <begin position="7"/>
        <end position="160"/>
    </location>
</feature>
<dbReference type="AlphaFoldDB" id="A0AB33J3D8"/>
<dbReference type="InterPro" id="IPR041427">
    <property type="entry name" value="AbiJ-NTD3"/>
</dbReference>
<proteinExistence type="predicted"/>
<feature type="domain" description="Abortive infection protein-like C-terminal" evidence="1">
    <location>
        <begin position="337"/>
        <end position="416"/>
    </location>
</feature>
<evidence type="ECO:0000259" key="1">
    <source>
        <dbReference type="Pfam" id="PF14355"/>
    </source>
</evidence>
<reference evidence="3" key="1">
    <citation type="submission" date="2024-07" db="EMBL/GenBank/DDBJ databases">
        <title>Complete genome sequence of Prevotella sp. YM-2024 GTC17259.</title>
        <authorList>
            <person name="Hayashi M."/>
            <person name="Muto Y."/>
            <person name="Tanaka K."/>
            <person name="Niwa H."/>
        </authorList>
    </citation>
    <scope>NUCLEOTIDE SEQUENCE</scope>
    <source>
        <strain evidence="3">GTC17259</strain>
    </source>
</reference>
<dbReference type="InterPro" id="IPR026001">
    <property type="entry name" value="Abi-like_C"/>
</dbReference>
<dbReference type="EMBL" id="AP035787">
    <property type="protein sequence ID" value="BFO76214.1"/>
    <property type="molecule type" value="Genomic_DNA"/>
</dbReference>